<dbReference type="InterPro" id="IPR051531">
    <property type="entry name" value="N-acetyltransferase"/>
</dbReference>
<reference evidence="2 3" key="1">
    <citation type="submission" date="2016-09" db="EMBL/GenBank/DDBJ databases">
        <title>Metabolic pathway, cell adaptation mechanisms and a novel monoxygenase revealed through proteogenomic-transcription analysis of a Sphingomonas haloaromaticamans strain degrading the fungicide ortho-phenylphenol.</title>
        <authorList>
            <person name="Perruchon C."/>
            <person name="Papadopoulou E.S."/>
            <person name="Rousidou C."/>
            <person name="Vasileiadis S."/>
            <person name="Tanou G."/>
            <person name="Amoutzias G."/>
            <person name="Molassiotis A."/>
            <person name="Karpouzas D.G."/>
        </authorList>
    </citation>
    <scope>NUCLEOTIDE SEQUENCE [LARGE SCALE GENOMIC DNA]</scope>
    <source>
        <strain evidence="2 3">P3</strain>
    </source>
</reference>
<dbReference type="AlphaFoldDB" id="A0A1S1HIG7"/>
<dbReference type="PANTHER" id="PTHR43792">
    <property type="entry name" value="GNAT FAMILY, PUTATIVE (AFU_ORTHOLOGUE AFUA_3G00765)-RELATED-RELATED"/>
    <property type="match status" value="1"/>
</dbReference>
<protein>
    <recommendedName>
        <fullName evidence="1">N-acetyltransferase domain-containing protein</fullName>
    </recommendedName>
</protein>
<dbReference type="SUPFAM" id="SSF55729">
    <property type="entry name" value="Acyl-CoA N-acyltransferases (Nat)"/>
    <property type="match status" value="1"/>
</dbReference>
<dbReference type="Proteomes" id="UP000179467">
    <property type="component" value="Unassembled WGS sequence"/>
</dbReference>
<dbReference type="Pfam" id="PF13302">
    <property type="entry name" value="Acetyltransf_3"/>
    <property type="match status" value="1"/>
</dbReference>
<organism evidence="2 3">
    <name type="scientific">Edaphosphingomonas haloaromaticamans</name>
    <dbReference type="NCBI Taxonomy" id="653954"/>
    <lineage>
        <taxon>Bacteria</taxon>
        <taxon>Pseudomonadati</taxon>
        <taxon>Pseudomonadota</taxon>
        <taxon>Alphaproteobacteria</taxon>
        <taxon>Sphingomonadales</taxon>
        <taxon>Rhizorhabdaceae</taxon>
        <taxon>Edaphosphingomonas</taxon>
    </lineage>
</organism>
<gene>
    <name evidence="2" type="ORF">BHE75_03018</name>
</gene>
<dbReference type="InterPro" id="IPR016181">
    <property type="entry name" value="Acyl_CoA_acyltransferase"/>
</dbReference>
<evidence type="ECO:0000259" key="1">
    <source>
        <dbReference type="PROSITE" id="PS51186"/>
    </source>
</evidence>
<dbReference type="PANTHER" id="PTHR43792:SF1">
    <property type="entry name" value="N-ACETYLTRANSFERASE DOMAIN-CONTAINING PROTEIN"/>
    <property type="match status" value="1"/>
</dbReference>
<proteinExistence type="predicted"/>
<dbReference type="Gene3D" id="3.40.630.30">
    <property type="match status" value="1"/>
</dbReference>
<evidence type="ECO:0000313" key="3">
    <source>
        <dbReference type="Proteomes" id="UP000179467"/>
    </source>
</evidence>
<keyword evidence="3" id="KW-1185">Reference proteome</keyword>
<dbReference type="InterPro" id="IPR000182">
    <property type="entry name" value="GNAT_dom"/>
</dbReference>
<feature type="domain" description="N-acetyltransferase" evidence="1">
    <location>
        <begin position="24"/>
        <end position="180"/>
    </location>
</feature>
<dbReference type="EMBL" id="MIPT01000001">
    <property type="protein sequence ID" value="OHT21013.1"/>
    <property type="molecule type" value="Genomic_DNA"/>
</dbReference>
<dbReference type="PROSITE" id="PS51186">
    <property type="entry name" value="GNAT"/>
    <property type="match status" value="1"/>
</dbReference>
<dbReference type="GO" id="GO:0016747">
    <property type="term" value="F:acyltransferase activity, transferring groups other than amino-acyl groups"/>
    <property type="evidence" value="ECO:0007669"/>
    <property type="project" value="InterPro"/>
</dbReference>
<sequence>MPFVKHAVSAQGYDRLMEIATERLLLRRARPEDVDALHAILSNDRAMRYWSTPPHATRAETEAWLAAMIESPAEESEDFVVVRDGGVIGKAGAFRLPEIGYILHPDHWGLGLGREALGGFVAHVFRRPDVDHLVADVDPRNIGSLRMLAGLGFYEAGRAERTYHTHIGWCDSIYLRLDAPG</sequence>
<name>A0A1S1HIG7_9SPHN</name>
<comment type="caution">
    <text evidence="2">The sequence shown here is derived from an EMBL/GenBank/DDBJ whole genome shotgun (WGS) entry which is preliminary data.</text>
</comment>
<accession>A0A1S1HIG7</accession>
<evidence type="ECO:0000313" key="2">
    <source>
        <dbReference type="EMBL" id="OHT21013.1"/>
    </source>
</evidence>